<evidence type="ECO:0000256" key="2">
    <source>
        <dbReference type="ARBA" id="ARBA00023125"/>
    </source>
</evidence>
<reference evidence="5 6" key="1">
    <citation type="journal article" date="2019" name="Int. J. Syst. Evol. Microbiol.">
        <title>The Global Catalogue of Microorganisms (GCM) 10K type strain sequencing project: providing services to taxonomists for standard genome sequencing and annotation.</title>
        <authorList>
            <consortium name="The Broad Institute Genomics Platform"/>
            <consortium name="The Broad Institute Genome Sequencing Center for Infectious Disease"/>
            <person name="Wu L."/>
            <person name="Ma J."/>
        </authorList>
    </citation>
    <scope>NUCLEOTIDE SEQUENCE [LARGE SCALE GENOMIC DNA]</scope>
    <source>
        <strain evidence="5 6">JCM 12762</strain>
    </source>
</reference>
<sequence>MAKISDVAALAGVSASAVSRVLSGDPSLRVSASTRERVIAAAKELAYVPNHAARSLRTSRSRTIALVVPDVNSAVFAELASGAEDEAASRGLAIVLARAERLTDGSDWLRRMLGEARIDGVILQLPDGPSTIDLESMAVGGTRIVVINSLDSGQFSTVVLDDAAGIRTAVEHLRAAGHTEIGLVGGHQDSATGRRREASFLAVIREAGLPVRNQWITDFGYSGAEGRAAMEVIAANGAIPTALVVANLNAALGVLATASTLGLRVPTDISIVALHDVWYADATWPPITTVRMPLSQLGATAVARLMDGDPTSITHDTVSSPEPVLVVRQSTDLPRQSRK</sequence>
<dbReference type="InterPro" id="IPR010982">
    <property type="entry name" value="Lambda_DNA-bd_dom_sf"/>
</dbReference>
<dbReference type="Proteomes" id="UP001500943">
    <property type="component" value="Unassembled WGS sequence"/>
</dbReference>
<evidence type="ECO:0000313" key="5">
    <source>
        <dbReference type="EMBL" id="GAA1208272.1"/>
    </source>
</evidence>
<dbReference type="RefSeq" id="WP_343922776.1">
    <property type="nucleotide sequence ID" value="NZ_BAAAKW010000009.1"/>
</dbReference>
<keyword evidence="1" id="KW-0805">Transcription regulation</keyword>
<feature type="domain" description="HTH lacI-type" evidence="4">
    <location>
        <begin position="2"/>
        <end position="58"/>
    </location>
</feature>
<dbReference type="Gene3D" id="1.10.260.40">
    <property type="entry name" value="lambda repressor-like DNA-binding domains"/>
    <property type="match status" value="1"/>
</dbReference>
<dbReference type="InterPro" id="IPR028082">
    <property type="entry name" value="Peripla_BP_I"/>
</dbReference>
<dbReference type="CDD" id="cd01392">
    <property type="entry name" value="HTH_LacI"/>
    <property type="match status" value="1"/>
</dbReference>
<dbReference type="PROSITE" id="PS50932">
    <property type="entry name" value="HTH_LACI_2"/>
    <property type="match status" value="1"/>
</dbReference>
<dbReference type="Pfam" id="PF13377">
    <property type="entry name" value="Peripla_BP_3"/>
    <property type="match status" value="1"/>
</dbReference>
<keyword evidence="6" id="KW-1185">Reference proteome</keyword>
<dbReference type="SMART" id="SM00354">
    <property type="entry name" value="HTH_LACI"/>
    <property type="match status" value="1"/>
</dbReference>
<dbReference type="InterPro" id="IPR000843">
    <property type="entry name" value="HTH_LacI"/>
</dbReference>
<dbReference type="GO" id="GO:0003677">
    <property type="term" value="F:DNA binding"/>
    <property type="evidence" value="ECO:0007669"/>
    <property type="project" value="UniProtKB-KW"/>
</dbReference>
<keyword evidence="2 5" id="KW-0238">DNA-binding</keyword>
<dbReference type="SUPFAM" id="SSF47413">
    <property type="entry name" value="lambda repressor-like DNA-binding domains"/>
    <property type="match status" value="1"/>
</dbReference>
<organism evidence="5 6">
    <name type="scientific">Rhodoglobus aureus</name>
    <dbReference type="NCBI Taxonomy" id="191497"/>
    <lineage>
        <taxon>Bacteria</taxon>
        <taxon>Bacillati</taxon>
        <taxon>Actinomycetota</taxon>
        <taxon>Actinomycetes</taxon>
        <taxon>Micrococcales</taxon>
        <taxon>Microbacteriaceae</taxon>
        <taxon>Rhodoglobus</taxon>
    </lineage>
</organism>
<evidence type="ECO:0000256" key="3">
    <source>
        <dbReference type="ARBA" id="ARBA00023163"/>
    </source>
</evidence>
<comment type="caution">
    <text evidence="5">The sequence shown here is derived from an EMBL/GenBank/DDBJ whole genome shotgun (WGS) entry which is preliminary data.</text>
</comment>
<name>A0ABN1VET5_9MICO</name>
<dbReference type="Gene3D" id="3.40.50.2300">
    <property type="match status" value="2"/>
</dbReference>
<keyword evidence="3" id="KW-0804">Transcription</keyword>
<evidence type="ECO:0000313" key="6">
    <source>
        <dbReference type="Proteomes" id="UP001500943"/>
    </source>
</evidence>
<dbReference type="Pfam" id="PF00356">
    <property type="entry name" value="LacI"/>
    <property type="match status" value="1"/>
</dbReference>
<dbReference type="PANTHER" id="PTHR30146">
    <property type="entry name" value="LACI-RELATED TRANSCRIPTIONAL REPRESSOR"/>
    <property type="match status" value="1"/>
</dbReference>
<dbReference type="PROSITE" id="PS00356">
    <property type="entry name" value="HTH_LACI_1"/>
    <property type="match status" value="1"/>
</dbReference>
<dbReference type="InterPro" id="IPR046335">
    <property type="entry name" value="LacI/GalR-like_sensor"/>
</dbReference>
<proteinExistence type="predicted"/>
<dbReference type="SUPFAM" id="SSF53822">
    <property type="entry name" value="Periplasmic binding protein-like I"/>
    <property type="match status" value="1"/>
</dbReference>
<dbReference type="PANTHER" id="PTHR30146:SF109">
    <property type="entry name" value="HTH-TYPE TRANSCRIPTIONAL REGULATOR GALS"/>
    <property type="match status" value="1"/>
</dbReference>
<evidence type="ECO:0000259" key="4">
    <source>
        <dbReference type="PROSITE" id="PS50932"/>
    </source>
</evidence>
<protein>
    <submittedName>
        <fullName evidence="5">LacI family DNA-binding transcriptional regulator</fullName>
    </submittedName>
</protein>
<dbReference type="EMBL" id="BAAAKW010000009">
    <property type="protein sequence ID" value="GAA1208272.1"/>
    <property type="molecule type" value="Genomic_DNA"/>
</dbReference>
<evidence type="ECO:0000256" key="1">
    <source>
        <dbReference type="ARBA" id="ARBA00023015"/>
    </source>
</evidence>
<dbReference type="CDD" id="cd06267">
    <property type="entry name" value="PBP1_LacI_sugar_binding-like"/>
    <property type="match status" value="1"/>
</dbReference>
<accession>A0ABN1VET5</accession>
<gene>
    <name evidence="5" type="ORF">GCM10009655_04370</name>
</gene>